<proteinExistence type="predicted"/>
<dbReference type="RefSeq" id="WP_369600112.1">
    <property type="nucleotide sequence ID" value="NZ_CP154858.1"/>
</dbReference>
<dbReference type="AlphaFoldDB" id="A0AB39USP7"/>
<reference evidence="2" key="1">
    <citation type="submission" date="2024-05" db="EMBL/GenBank/DDBJ databases">
        <title>Genome sequencing of novel strain.</title>
        <authorList>
            <person name="Ganbat D."/>
            <person name="Ganbat S."/>
            <person name="Lee S.-J."/>
        </authorList>
    </citation>
    <scope>NUCLEOTIDE SEQUENCE</scope>
    <source>
        <strain evidence="2">SMD15-11</strain>
    </source>
</reference>
<evidence type="ECO:0000313" key="2">
    <source>
        <dbReference type="EMBL" id="XDT71073.1"/>
    </source>
</evidence>
<accession>A0AB39USP7</accession>
<evidence type="ECO:0000256" key="1">
    <source>
        <dbReference type="SAM" id="MobiDB-lite"/>
    </source>
</evidence>
<dbReference type="EMBL" id="CP154858">
    <property type="protein sequence ID" value="XDT71073.1"/>
    <property type="molecule type" value="Genomic_DNA"/>
</dbReference>
<gene>
    <name evidence="2" type="ORF">AAIA72_09645</name>
</gene>
<organism evidence="2">
    <name type="scientific">Thermohahella caldifontis</name>
    <dbReference type="NCBI Taxonomy" id="3142973"/>
    <lineage>
        <taxon>Bacteria</taxon>
        <taxon>Pseudomonadati</taxon>
        <taxon>Pseudomonadota</taxon>
        <taxon>Gammaproteobacteria</taxon>
        <taxon>Oceanospirillales</taxon>
        <taxon>Hahellaceae</taxon>
        <taxon>Thermohahella</taxon>
    </lineage>
</organism>
<name>A0AB39USP7_9GAMM</name>
<feature type="region of interest" description="Disordered" evidence="1">
    <location>
        <begin position="38"/>
        <end position="74"/>
    </location>
</feature>
<sequence>MTDYPKSGIKMPGTIKAGCGIRFDPDDLTEDTGFDFSAAEALRPDGEKSVPEVSDADAPADETVPASPEPPQTP</sequence>
<evidence type="ECO:0008006" key="3">
    <source>
        <dbReference type="Google" id="ProtNLM"/>
    </source>
</evidence>
<dbReference type="KEGG" id="tcd:AAIA72_09645"/>
<protein>
    <recommendedName>
        <fullName evidence="3">Transcriptional regulator</fullName>
    </recommendedName>
</protein>